<accession>M6ZRW8</accession>
<dbReference type="GO" id="GO:0004640">
    <property type="term" value="F:phosphoribosylanthranilate isomerase activity"/>
    <property type="evidence" value="ECO:0007669"/>
    <property type="project" value="UniProtKB-UniRule"/>
</dbReference>
<organism evidence="11 12">
    <name type="scientific">Leptospira interrogans serovar Pyrogenes str. 200701872</name>
    <dbReference type="NCBI Taxonomy" id="1193029"/>
    <lineage>
        <taxon>Bacteria</taxon>
        <taxon>Pseudomonadati</taxon>
        <taxon>Spirochaetota</taxon>
        <taxon>Spirochaetia</taxon>
        <taxon>Leptospirales</taxon>
        <taxon>Leptospiraceae</taxon>
        <taxon>Leptospira</taxon>
    </lineage>
</organism>
<keyword evidence="6 9" id="KW-0822">Tryptophan biosynthesis</keyword>
<name>M6ZRW8_LEPIR</name>
<dbReference type="PANTHER" id="PTHR42894">
    <property type="entry name" value="N-(5'-PHOSPHORIBOSYL)ANTHRANILATE ISOMERASE"/>
    <property type="match status" value="1"/>
</dbReference>
<evidence type="ECO:0000256" key="9">
    <source>
        <dbReference type="HAMAP-Rule" id="MF_00135"/>
    </source>
</evidence>
<dbReference type="Proteomes" id="UP000012117">
    <property type="component" value="Unassembled WGS sequence"/>
</dbReference>
<dbReference type="PANTHER" id="PTHR42894:SF1">
    <property type="entry name" value="N-(5'-PHOSPHORIBOSYL)ANTHRANILATE ISOMERASE"/>
    <property type="match status" value="1"/>
</dbReference>
<reference evidence="11 12" key="1">
    <citation type="submission" date="2013-01" db="EMBL/GenBank/DDBJ databases">
        <authorList>
            <person name="Harkins D.M."/>
            <person name="Durkin A.S."/>
            <person name="Brinkac L.M."/>
            <person name="Haft D.H."/>
            <person name="Selengut J.D."/>
            <person name="Sanka R."/>
            <person name="DePew J."/>
            <person name="Purushe J."/>
            <person name="Picardeau M."/>
            <person name="Werts C."/>
            <person name="Goarant C."/>
            <person name="Vinetz J.M."/>
            <person name="Sutton G.G."/>
            <person name="Nierman W.C."/>
            <person name="Fouts D.E."/>
        </authorList>
    </citation>
    <scope>NUCLEOTIDE SEQUENCE [LARGE SCALE GENOMIC DNA]</scope>
    <source>
        <strain evidence="11 12">200701872</strain>
    </source>
</reference>
<keyword evidence="5 9" id="KW-0028">Amino-acid biosynthesis</keyword>
<evidence type="ECO:0000256" key="2">
    <source>
        <dbReference type="ARBA" id="ARBA00004664"/>
    </source>
</evidence>
<dbReference type="InterPro" id="IPR013785">
    <property type="entry name" value="Aldolase_TIM"/>
</dbReference>
<dbReference type="EMBL" id="AKWN02000290">
    <property type="protein sequence ID" value="EMP06977.1"/>
    <property type="molecule type" value="Genomic_DNA"/>
</dbReference>
<evidence type="ECO:0000256" key="3">
    <source>
        <dbReference type="ARBA" id="ARBA00012572"/>
    </source>
</evidence>
<dbReference type="UniPathway" id="UPA00035">
    <property type="reaction ID" value="UER00042"/>
</dbReference>
<evidence type="ECO:0000256" key="1">
    <source>
        <dbReference type="ARBA" id="ARBA00001164"/>
    </source>
</evidence>
<comment type="similarity">
    <text evidence="9">Belongs to the TrpF family.</text>
</comment>
<dbReference type="Pfam" id="PF00697">
    <property type="entry name" value="PRAI"/>
    <property type="match status" value="1"/>
</dbReference>
<keyword evidence="7 9" id="KW-0057">Aromatic amino acid biosynthesis</keyword>
<dbReference type="InterPro" id="IPR001240">
    <property type="entry name" value="PRAI_dom"/>
</dbReference>
<dbReference type="HAMAP" id="MF_00135">
    <property type="entry name" value="PRAI"/>
    <property type="match status" value="1"/>
</dbReference>
<gene>
    <name evidence="9 11" type="primary">trpF</name>
    <name evidence="11" type="ORF">LEP1GSC124_1797</name>
</gene>
<dbReference type="Gene3D" id="3.20.20.70">
    <property type="entry name" value="Aldolase class I"/>
    <property type="match status" value="1"/>
</dbReference>
<dbReference type="EC" id="5.3.1.24" evidence="3 9"/>
<evidence type="ECO:0000256" key="8">
    <source>
        <dbReference type="ARBA" id="ARBA00023235"/>
    </source>
</evidence>
<evidence type="ECO:0000259" key="10">
    <source>
        <dbReference type="Pfam" id="PF00697"/>
    </source>
</evidence>
<evidence type="ECO:0000313" key="12">
    <source>
        <dbReference type="Proteomes" id="UP000012117"/>
    </source>
</evidence>
<evidence type="ECO:0000256" key="5">
    <source>
        <dbReference type="ARBA" id="ARBA00022605"/>
    </source>
</evidence>
<dbReference type="AlphaFoldDB" id="M6ZRW8"/>
<evidence type="ECO:0000313" key="11">
    <source>
        <dbReference type="EMBL" id="EMP06977.1"/>
    </source>
</evidence>
<protein>
    <recommendedName>
        <fullName evidence="4 9">N-(5'-phosphoribosyl)anthranilate isomerase</fullName>
        <shortName evidence="9">PRAI</shortName>
        <ecNumber evidence="3 9">5.3.1.24</ecNumber>
    </recommendedName>
</protein>
<dbReference type="InterPro" id="IPR044643">
    <property type="entry name" value="TrpF_fam"/>
</dbReference>
<comment type="catalytic activity">
    <reaction evidence="1 9">
        <text>N-(5-phospho-beta-D-ribosyl)anthranilate = 1-(2-carboxyphenylamino)-1-deoxy-D-ribulose 5-phosphate</text>
        <dbReference type="Rhea" id="RHEA:21540"/>
        <dbReference type="ChEBI" id="CHEBI:18277"/>
        <dbReference type="ChEBI" id="CHEBI:58613"/>
        <dbReference type="EC" id="5.3.1.24"/>
    </reaction>
</comment>
<evidence type="ECO:0000256" key="4">
    <source>
        <dbReference type="ARBA" id="ARBA00022272"/>
    </source>
</evidence>
<comment type="caution">
    <text evidence="11">The sequence shown here is derived from an EMBL/GenBank/DDBJ whole genome shotgun (WGS) entry which is preliminary data.</text>
</comment>
<feature type="domain" description="N-(5'phosphoribosyl) anthranilate isomerase (PRAI)" evidence="10">
    <location>
        <begin position="16"/>
        <end position="212"/>
    </location>
</feature>
<evidence type="ECO:0000256" key="6">
    <source>
        <dbReference type="ARBA" id="ARBA00022822"/>
    </source>
</evidence>
<sequence>MEDWIMITNSLQKTKVKICGIKDLEIAKICKEEGADYIGFNFVSSSPRKIELSNAQKIVEYYKSEKNSPEIVLLFYQNSFEEIESITSVLDHDLVQWVWDDPLINRKKLLYKRQICSYRVQTQIHDQDLKDIAAEFLILDSYSKGVGGGTGETFNWELISKVKRKFLLAGGLDPSNVVNAIEIVKPFGVDVASGVESSPGIKDPQKVIQFIRNVNLHHEFGKYSNFGRILERFSGCSQYTYDETIPGDQKGFPGYNSFFSDGRFLRNVFRGC</sequence>
<keyword evidence="8 9" id="KW-0413">Isomerase</keyword>
<evidence type="ECO:0000256" key="7">
    <source>
        <dbReference type="ARBA" id="ARBA00023141"/>
    </source>
</evidence>
<dbReference type="GO" id="GO:0000162">
    <property type="term" value="P:L-tryptophan biosynthetic process"/>
    <property type="evidence" value="ECO:0007669"/>
    <property type="project" value="UniProtKB-UniRule"/>
</dbReference>
<dbReference type="SUPFAM" id="SSF51366">
    <property type="entry name" value="Ribulose-phoshate binding barrel"/>
    <property type="match status" value="1"/>
</dbReference>
<comment type="pathway">
    <text evidence="2 9">Amino-acid biosynthesis; L-tryptophan biosynthesis; L-tryptophan from chorismate: step 3/5.</text>
</comment>
<dbReference type="CDD" id="cd00405">
    <property type="entry name" value="PRAI"/>
    <property type="match status" value="1"/>
</dbReference>
<dbReference type="InterPro" id="IPR011060">
    <property type="entry name" value="RibuloseP-bd_barrel"/>
</dbReference>
<proteinExistence type="inferred from homology"/>